<dbReference type="Proteomes" id="UP000199614">
    <property type="component" value="Unassembled WGS sequence"/>
</dbReference>
<feature type="region of interest" description="Disordered" evidence="1">
    <location>
        <begin position="199"/>
        <end position="222"/>
    </location>
</feature>
<evidence type="ECO:0000313" key="2">
    <source>
        <dbReference type="EMBL" id="SFN26570.1"/>
    </source>
</evidence>
<dbReference type="STRING" id="260086.SAMN05216207_1011118"/>
<accession>A0A1I4XMP0</accession>
<organism evidence="2 3">
    <name type="scientific">Pseudonocardia ammonioxydans</name>
    <dbReference type="NCBI Taxonomy" id="260086"/>
    <lineage>
        <taxon>Bacteria</taxon>
        <taxon>Bacillati</taxon>
        <taxon>Actinomycetota</taxon>
        <taxon>Actinomycetes</taxon>
        <taxon>Pseudonocardiales</taxon>
        <taxon>Pseudonocardiaceae</taxon>
        <taxon>Pseudonocardia</taxon>
    </lineage>
</organism>
<feature type="compositionally biased region" description="Basic and acidic residues" evidence="1">
    <location>
        <begin position="200"/>
        <end position="222"/>
    </location>
</feature>
<proteinExistence type="predicted"/>
<feature type="region of interest" description="Disordered" evidence="1">
    <location>
        <begin position="1"/>
        <end position="20"/>
    </location>
</feature>
<dbReference type="RefSeq" id="WP_093342155.1">
    <property type="nucleotide sequence ID" value="NZ_FOUY01000011.1"/>
</dbReference>
<reference evidence="2 3" key="1">
    <citation type="submission" date="2016-10" db="EMBL/GenBank/DDBJ databases">
        <authorList>
            <person name="de Groot N.N."/>
        </authorList>
    </citation>
    <scope>NUCLEOTIDE SEQUENCE [LARGE SCALE GENOMIC DNA]</scope>
    <source>
        <strain evidence="2 3">CGMCC 4.1877</strain>
    </source>
</reference>
<name>A0A1I4XMP0_PSUAM</name>
<protein>
    <submittedName>
        <fullName evidence="2">Uncharacterized protein</fullName>
    </submittedName>
</protein>
<evidence type="ECO:0000256" key="1">
    <source>
        <dbReference type="SAM" id="MobiDB-lite"/>
    </source>
</evidence>
<sequence>MDELTTIPPSPPVPAADGDGHAAVRRRWRAAGDRLWLVALSDGEAYQRAAGAVGRLLDRLRAQAHSVEDLLRVEQDPAGHLAGDDLPAAPGPDLLAAACAMRADEIDAADGARRRRAAIGAARDAGATWVTLTSTPTRVVEMHLGTGRAVVATSDLYDPDRPYVVGAALLDARTGDTLAGTDEEQACATHDAWAAARAARRNEIERAAPARDTAGHDPMEGS</sequence>
<dbReference type="OrthoDB" id="3701084at2"/>
<dbReference type="EMBL" id="FOUY01000011">
    <property type="protein sequence ID" value="SFN26570.1"/>
    <property type="molecule type" value="Genomic_DNA"/>
</dbReference>
<dbReference type="AlphaFoldDB" id="A0A1I4XMP0"/>
<keyword evidence="3" id="KW-1185">Reference proteome</keyword>
<evidence type="ECO:0000313" key="3">
    <source>
        <dbReference type="Proteomes" id="UP000199614"/>
    </source>
</evidence>
<gene>
    <name evidence="2" type="ORF">SAMN05216207_1011118</name>
</gene>